<protein>
    <submittedName>
        <fullName evidence="5">Polysaccharide deacetylase family protein</fullName>
    </submittedName>
</protein>
<evidence type="ECO:0000259" key="4">
    <source>
        <dbReference type="Pfam" id="PF01522"/>
    </source>
</evidence>
<comment type="subcellular location">
    <subcellularLocation>
        <location evidence="1">Secreted</location>
    </subcellularLocation>
</comment>
<dbReference type="GO" id="GO:0005576">
    <property type="term" value="C:extracellular region"/>
    <property type="evidence" value="ECO:0007669"/>
    <property type="project" value="UniProtKB-SubCell"/>
</dbReference>
<feature type="domain" description="NodB homology" evidence="4">
    <location>
        <begin position="231"/>
        <end position="298"/>
    </location>
</feature>
<dbReference type="PANTHER" id="PTHR34216:SF3">
    <property type="entry name" value="POLY-BETA-1,6-N-ACETYL-D-GLUCOSAMINE N-DEACETYLASE"/>
    <property type="match status" value="1"/>
</dbReference>
<dbReference type="PANTHER" id="PTHR34216">
    <property type="match status" value="1"/>
</dbReference>
<dbReference type="PROSITE" id="PS51257">
    <property type="entry name" value="PROKAR_LIPOPROTEIN"/>
    <property type="match status" value="1"/>
</dbReference>
<dbReference type="GO" id="GO:0016810">
    <property type="term" value="F:hydrolase activity, acting on carbon-nitrogen (but not peptide) bonds"/>
    <property type="evidence" value="ECO:0007669"/>
    <property type="project" value="InterPro"/>
</dbReference>
<accession>A0A2T4ML30</accession>
<dbReference type="Pfam" id="PF01522">
    <property type="entry name" value="Polysacc_deac_1"/>
    <property type="match status" value="1"/>
</dbReference>
<feature type="chain" id="PRO_5044070823" evidence="3">
    <location>
        <begin position="25"/>
        <end position="374"/>
    </location>
</feature>
<dbReference type="GO" id="GO:0005975">
    <property type="term" value="P:carbohydrate metabolic process"/>
    <property type="evidence" value="ECO:0007669"/>
    <property type="project" value="InterPro"/>
</dbReference>
<name>A0A2T4ML30_9STAP</name>
<evidence type="ECO:0000313" key="6">
    <source>
        <dbReference type="Proteomes" id="UP000646308"/>
    </source>
</evidence>
<evidence type="ECO:0000256" key="3">
    <source>
        <dbReference type="SAM" id="SignalP"/>
    </source>
</evidence>
<dbReference type="Gene3D" id="3.20.20.370">
    <property type="entry name" value="Glycoside hydrolase/deacetylase"/>
    <property type="match status" value="1"/>
</dbReference>
<reference evidence="5" key="1">
    <citation type="submission" date="2019-11" db="EMBL/GenBank/DDBJ databases">
        <title>Whole genome comparisons of Staphylococcus agnetis isolates from cattle and chickens.</title>
        <authorList>
            <person name="Rhoads D."/>
            <person name="Shwani A."/>
            <person name="Adkins P."/>
            <person name="Calcutt M."/>
            <person name="Middleton J."/>
        </authorList>
    </citation>
    <scope>NUCLEOTIDE SEQUENCE</scope>
    <source>
        <strain evidence="5">1387</strain>
    </source>
</reference>
<comment type="caution">
    <text evidence="5">The sequence shown here is derived from an EMBL/GenBank/DDBJ whole genome shotgun (WGS) entry which is preliminary data.</text>
</comment>
<gene>
    <name evidence="5" type="ORF">GLV84_08560</name>
</gene>
<keyword evidence="2 3" id="KW-0732">Signal</keyword>
<organism evidence="5 6">
    <name type="scientific">Staphylococcus agnetis</name>
    <dbReference type="NCBI Taxonomy" id="985762"/>
    <lineage>
        <taxon>Bacteria</taxon>
        <taxon>Bacillati</taxon>
        <taxon>Bacillota</taxon>
        <taxon>Bacilli</taxon>
        <taxon>Bacillales</taxon>
        <taxon>Staphylococcaceae</taxon>
        <taxon>Staphylococcus</taxon>
    </lineage>
</organism>
<dbReference type="SUPFAM" id="SSF88713">
    <property type="entry name" value="Glycoside hydrolase/deacetylase"/>
    <property type="match status" value="1"/>
</dbReference>
<evidence type="ECO:0000256" key="1">
    <source>
        <dbReference type="ARBA" id="ARBA00004613"/>
    </source>
</evidence>
<dbReference type="Proteomes" id="UP000646308">
    <property type="component" value="Unassembled WGS sequence"/>
</dbReference>
<dbReference type="InterPro" id="IPR011330">
    <property type="entry name" value="Glyco_hydro/deAcase_b/a-brl"/>
</dbReference>
<dbReference type="RefSeq" id="WP_107368410.1">
    <property type="nucleotide sequence ID" value="NZ_CP045927.1"/>
</dbReference>
<feature type="signal peptide" evidence="3">
    <location>
        <begin position="1"/>
        <end position="24"/>
    </location>
</feature>
<evidence type="ECO:0000256" key="2">
    <source>
        <dbReference type="ARBA" id="ARBA00022729"/>
    </source>
</evidence>
<sequence>MKGATSIFCTLLLLLLFVAGCTQQHQSSKRNSDDASMYAKHKSKVNDDWKPYKGEIYHVFFHPVITDPKVAFDSKNPSAKGNNDWMVTTKEFKSAIEELHKNNYILIDPHDAYDLQSSPIKKKTLKLPKNKKPLILSIDDMNYYDYMLGKGYDDRLVLDESQHVVSETKDKQGKITHSKSDDIVPILNDFVKAHPDFSLNGQKGVVALTGYSGVIGYRTNETDSKDYEQRKKDAKKVVDAMKRDGWTFASHSYGHINFEKSSYKAIVNDTQKWEKEVVPIVGKTDLFIFPHGAQDRHTPAYNYLIKEGHFKYLAGVGPNNFTDVSPDNVYQDRVAIDGLNLYEFKYKLKPFLIPENVYNKEDRAYFKGNKSYAY</sequence>
<dbReference type="EMBL" id="WMFL01000080">
    <property type="protein sequence ID" value="NJI02877.1"/>
    <property type="molecule type" value="Genomic_DNA"/>
</dbReference>
<dbReference type="InterPro" id="IPR051398">
    <property type="entry name" value="Polysacch_Deacetylase"/>
</dbReference>
<evidence type="ECO:0000313" key="5">
    <source>
        <dbReference type="EMBL" id="NJI02877.1"/>
    </source>
</evidence>
<proteinExistence type="predicted"/>
<dbReference type="AlphaFoldDB" id="A0A2T4ML30"/>
<dbReference type="GeneID" id="57691043"/>
<dbReference type="InterPro" id="IPR002509">
    <property type="entry name" value="NODB_dom"/>
</dbReference>